<evidence type="ECO:0000313" key="2">
    <source>
        <dbReference type="Proteomes" id="UP000190328"/>
    </source>
</evidence>
<evidence type="ECO:0000313" key="1">
    <source>
        <dbReference type="EMBL" id="SJZ90044.1"/>
    </source>
</evidence>
<dbReference type="AlphaFoldDB" id="A0A1T4PES2"/>
<dbReference type="STRING" id="263852.SAMN02745116_01788"/>
<gene>
    <name evidence="1" type="ORF">SAMN02745116_01788</name>
</gene>
<protein>
    <submittedName>
        <fullName evidence="1">Uncharacterized protein</fullName>
    </submittedName>
</protein>
<dbReference type="RefSeq" id="WP_078807719.1">
    <property type="nucleotide sequence ID" value="NZ_FUXI01000020.1"/>
</dbReference>
<reference evidence="1 2" key="1">
    <citation type="submission" date="2017-02" db="EMBL/GenBank/DDBJ databases">
        <authorList>
            <person name="Peterson S.W."/>
        </authorList>
    </citation>
    <scope>NUCLEOTIDE SEQUENCE [LARGE SCALE GENOMIC DNA]</scope>
    <source>
        <strain evidence="1 2">ATCC BAA-1030</strain>
    </source>
</reference>
<keyword evidence="2" id="KW-1185">Reference proteome</keyword>
<organism evidence="1 2">
    <name type="scientific">Pilibacter termitis</name>
    <dbReference type="NCBI Taxonomy" id="263852"/>
    <lineage>
        <taxon>Bacteria</taxon>
        <taxon>Bacillati</taxon>
        <taxon>Bacillota</taxon>
        <taxon>Bacilli</taxon>
        <taxon>Lactobacillales</taxon>
        <taxon>Enterococcaceae</taxon>
        <taxon>Pilibacter</taxon>
    </lineage>
</organism>
<dbReference type="Proteomes" id="UP000190328">
    <property type="component" value="Unassembled WGS sequence"/>
</dbReference>
<accession>A0A1T4PES2</accession>
<sequence length="66" mass="7342">MSKINITNTNVEADGNVKISYNATFTDNSYISGHTFISVDEYEDLTTKQLRRKIAEVMIENVGAGL</sequence>
<name>A0A1T4PES2_9ENTE</name>
<dbReference type="EMBL" id="FUXI01000020">
    <property type="protein sequence ID" value="SJZ90044.1"/>
    <property type="molecule type" value="Genomic_DNA"/>
</dbReference>
<proteinExistence type="predicted"/>